<feature type="compositionally biased region" description="Basic and acidic residues" evidence="7">
    <location>
        <begin position="194"/>
        <end position="221"/>
    </location>
</feature>
<dbReference type="Gene3D" id="1.10.287.1490">
    <property type="match status" value="2"/>
</dbReference>
<dbReference type="GO" id="GO:0005815">
    <property type="term" value="C:microtubule organizing center"/>
    <property type="evidence" value="ECO:0007669"/>
    <property type="project" value="UniProtKB-SubCell"/>
</dbReference>
<dbReference type="EMBL" id="LATX01002485">
    <property type="protein sequence ID" value="KTB28340.1"/>
    <property type="molecule type" value="Genomic_DNA"/>
</dbReference>
<reference evidence="9 10" key="1">
    <citation type="submission" date="2015-12" db="EMBL/GenBank/DDBJ databases">
        <title>Draft genome sequence of Moniliophthora roreri, the causal agent of frosty pod rot of cacao.</title>
        <authorList>
            <person name="Aime M.C."/>
            <person name="Diaz-Valderrama J.R."/>
            <person name="Kijpornyongpan T."/>
            <person name="Phillips-Mora W."/>
        </authorList>
    </citation>
    <scope>NUCLEOTIDE SEQUENCE [LARGE SCALE GENOMIC DNA]</scope>
    <source>
        <strain evidence="9 10">MCA 2952</strain>
    </source>
</reference>
<accession>A0A0W0EWA5</accession>
<feature type="coiled-coil region" evidence="6">
    <location>
        <begin position="1382"/>
        <end position="1448"/>
    </location>
</feature>
<feature type="domain" description="Pericentrin/AKAP-450 centrosomal targeting" evidence="8">
    <location>
        <begin position="1866"/>
        <end position="1941"/>
    </location>
</feature>
<dbReference type="PANTHER" id="PTHR23159:SF31">
    <property type="entry name" value="CENTROSOME-ASSOCIATED PROTEIN CEP250 ISOFORM X1"/>
    <property type="match status" value="1"/>
</dbReference>
<feature type="compositionally biased region" description="Basic and acidic residues" evidence="7">
    <location>
        <begin position="1231"/>
        <end position="1247"/>
    </location>
</feature>
<comment type="subcellular location">
    <subcellularLocation>
        <location evidence="1">Cytoplasm</location>
        <location evidence="1">Cytoskeleton</location>
        <location evidence="1">Microtubule organizing center</location>
    </subcellularLocation>
</comment>
<feature type="region of interest" description="Disordered" evidence="7">
    <location>
        <begin position="562"/>
        <end position="582"/>
    </location>
</feature>
<evidence type="ECO:0000256" key="3">
    <source>
        <dbReference type="ARBA" id="ARBA00022553"/>
    </source>
</evidence>
<keyword evidence="5" id="KW-0206">Cytoskeleton</keyword>
<feature type="compositionally biased region" description="Low complexity" evidence="7">
    <location>
        <begin position="383"/>
        <end position="405"/>
    </location>
</feature>
<feature type="compositionally biased region" description="Polar residues" evidence="7">
    <location>
        <begin position="1690"/>
        <end position="1706"/>
    </location>
</feature>
<sequence length="1968" mass="218709">MALMLETPSRIWRRIEADDGQDMPSLPSLPPMDDSADNILPETSTDDAHDDSGHSLGQIGTPIHSTPAVSSHASTRTFRGGISSSMKTSSNASSATRFANSIARSSRSSIARSRLSNSAGISLSSRHGQEAPDMDSFDISAIPSLPDVAGAGDIGQMSGVEMDSVDDLSDALESVSRASSPFLGVADAPGPTPDNKKTYTDYLVKLKSEPKPSPFDKDRFRNIVTRRPVLERTRTPSLTHTTGSPASSPTNSTPHSIRSGRSIRHDSDDSQSQSFSRSLALFPLPPASIPLPRSNSNSPMVFTHRGGSPDANQEEAQHSIASLRSSRDENDTQSMDITDAHISPVRRFDVSETESISERSTEEVRDMPKPNREHGERHDETSSTEPTFSSESESQQQSSGPASPSVVEFSGIQGFSGLREELSQFSSASISPSLALATPTPAFPRPRARFGLPSPRDALDTPRPNTYTGSRDVEDPSENAGDQKESRNSVSVPEDDIHASRSSINHDETQISSGGSQNEEHDDVDRTIPANRHDGADEDDLLTPHTRRRSFLLSVINSTARPRPRFNKFPTPHPTRPRTGTGNLEEKLIRNRGRESIGSVTGGIEDTPIAPVGKGNVRFGGVINGVTETPVPATPGIASSLPTATPGLRTAFAGATPRPRFSKGGAGSHPLAQAFTANSSATSDGTTNPVEVSPGQVEHESIVGDNVLPWVTPAPGKVPSPFNKSSPYLSANINANDAASISFISTASSHDLTTHPRANTSFDPALGFGGTGTIAHGVGRFNAGKLNNYLHGLNRRLQEENEKLVERLKRAEEQVASSRLSAASGSGSEGQSDLASNLSSASARSRPRLSYTKRRISAGSALGDVKEEDEGSGSDTNPAWAEERAELEALIEVFKSEVDARALEKGVLERAVEVERAGYVAEKEEMERVIEEAKRELEALLKDKEVTALQHEAMIRALEQEREDRARDKERWKERMGEVEQGVESIVHDLEKRLADSEARARKLEVEMDRRVSEAEVERDEALERERKATEALDSGKELGGELREANERLNRLMGQLRRANARVEELEGLVSESDERVEKLEGMLRDSEAVKNKSSAERKAVETELQNARADMDAMRLEVRHLEELNVRMEEELKGAREYVAELEENAGVAVGQIEDKEREINEVKSELERLDSLKKDLECHFDDLEKERDGAKMLARQMEEALEAAQHKMLVDDEESAKLRGRIATLEQEKDRQRELSSRSMEISKHTTPGAAAAFAEIEALEEELNDANKEIARLNTVLSQSPARRAMDKAKDVRIEMLEKENEALTERIKVMRLSNNEATMAMNTSSKFFNTPNISPIHRQVLAMSLKTPKTPGGPLRDMSWLNSTFADSGVTPLVAEISRLQRELDRANESIDDKLDKLEDAGLGVVGLTKELEDARSRIKALEEELARLSRREERRLQRLQRARCQKCLAKVDLRSLQLDSDSSSFFETSKDSLPSEPPTPPTKTSDALRANLRSVNAQLAEMKEQWGEEKAQLQSERAVLQDAANRLNVQVRQTREEVDRALENRKVDSRLRQDLQNELEKAKLTISSLEENLKVERSRLRGMTTEQNRITREKEEVLLQLKRTESDSISAQDMEEVKEQLQNCKKENRELENELRHNANAEQKARLLENRFKENTDTMEQLREERALLVAEHKELQKKFSQISEQAQHLREQQATSQQTHDNRRQQLDLHLAEIEELRQALSDRASDLKRAEVDKAKLVAESDEVARTVAALESDLRRVKRDAEAFGRDLKLLRAEKEKLEVKQKEETAKAERIKKQMQTQLRLLNEQLDEQRTKTLDAQTELKNHACAMDNGQVANLKLQHSKECKGLIVQIRYLKAKFTRESILRFDLAYQKQYLLVLLAQFEKSEQTIFAAIARLGFPELPAPSFRKRRKLKSIGLLVVFLARIRRASAEWKSQSASKQAVAAALQEVRQRRAAANTS</sequence>
<feature type="region of interest" description="Disordered" evidence="7">
    <location>
        <begin position="1690"/>
        <end position="1710"/>
    </location>
</feature>
<organism evidence="9 10">
    <name type="scientific">Moniliophthora roreri</name>
    <name type="common">Frosty pod rot fungus</name>
    <name type="synonym">Monilia roreri</name>
    <dbReference type="NCBI Taxonomy" id="221103"/>
    <lineage>
        <taxon>Eukaryota</taxon>
        <taxon>Fungi</taxon>
        <taxon>Dikarya</taxon>
        <taxon>Basidiomycota</taxon>
        <taxon>Agaricomycotina</taxon>
        <taxon>Agaricomycetes</taxon>
        <taxon>Agaricomycetidae</taxon>
        <taxon>Agaricales</taxon>
        <taxon>Marasmiineae</taxon>
        <taxon>Marasmiaceae</taxon>
        <taxon>Moniliophthora</taxon>
    </lineage>
</organism>
<feature type="region of interest" description="Disordered" evidence="7">
    <location>
        <begin position="816"/>
        <end position="850"/>
    </location>
</feature>
<keyword evidence="2" id="KW-0963">Cytoplasm</keyword>
<dbReference type="PANTHER" id="PTHR23159">
    <property type="entry name" value="CENTROSOMAL PROTEIN 2"/>
    <property type="match status" value="1"/>
</dbReference>
<feature type="region of interest" description="Disordered" evidence="7">
    <location>
        <begin position="15"/>
        <end position="408"/>
    </location>
</feature>
<dbReference type="GO" id="GO:0005737">
    <property type="term" value="C:cytoplasm"/>
    <property type="evidence" value="ECO:0007669"/>
    <property type="project" value="UniProtKB-ARBA"/>
</dbReference>
<dbReference type="InterPro" id="IPR019528">
    <property type="entry name" value="PACT_domain"/>
</dbReference>
<feature type="compositionally biased region" description="Polar residues" evidence="7">
    <location>
        <begin position="63"/>
        <end position="77"/>
    </location>
</feature>
<feature type="compositionally biased region" description="Basic and acidic residues" evidence="7">
    <location>
        <begin position="495"/>
        <end position="509"/>
    </location>
</feature>
<keyword evidence="4 6" id="KW-0175">Coiled coil</keyword>
<feature type="region of interest" description="Disordered" evidence="7">
    <location>
        <begin position="1470"/>
        <end position="1492"/>
    </location>
</feature>
<evidence type="ECO:0000256" key="5">
    <source>
        <dbReference type="ARBA" id="ARBA00023212"/>
    </source>
</evidence>
<comment type="caution">
    <text evidence="9">The sequence shown here is derived from an EMBL/GenBank/DDBJ whole genome shotgun (WGS) entry which is preliminary data.</text>
</comment>
<evidence type="ECO:0000256" key="1">
    <source>
        <dbReference type="ARBA" id="ARBA00004267"/>
    </source>
</evidence>
<proteinExistence type="predicted"/>
<dbReference type="Proteomes" id="UP000054988">
    <property type="component" value="Unassembled WGS sequence"/>
</dbReference>
<evidence type="ECO:0000256" key="2">
    <source>
        <dbReference type="ARBA" id="ARBA00022490"/>
    </source>
</evidence>
<dbReference type="Pfam" id="PF10495">
    <property type="entry name" value="PACT_coil_coil"/>
    <property type="match status" value="1"/>
</dbReference>
<feature type="compositionally biased region" description="Low complexity" evidence="7">
    <location>
        <begin position="83"/>
        <end position="119"/>
    </location>
</feature>
<name>A0A0W0EWA5_MONRR</name>
<gene>
    <name evidence="9" type="ORF">WG66_19094</name>
</gene>
<feature type="compositionally biased region" description="Low complexity" evidence="7">
    <location>
        <begin position="816"/>
        <end position="844"/>
    </location>
</feature>
<protein>
    <recommendedName>
        <fullName evidence="8">Pericentrin/AKAP-450 centrosomal targeting domain-containing protein</fullName>
    </recommendedName>
</protein>
<evidence type="ECO:0000313" key="9">
    <source>
        <dbReference type="EMBL" id="KTB28340.1"/>
    </source>
</evidence>
<dbReference type="eggNOG" id="ENOG502S2EF">
    <property type="taxonomic scope" value="Eukaryota"/>
</dbReference>
<keyword evidence="3" id="KW-0597">Phosphoprotein</keyword>
<feature type="compositionally biased region" description="Basic and acidic residues" evidence="7">
    <location>
        <begin position="523"/>
        <end position="535"/>
    </location>
</feature>
<feature type="compositionally biased region" description="Basic and acidic residues" evidence="7">
    <location>
        <begin position="346"/>
        <end position="381"/>
    </location>
</feature>
<feature type="region of interest" description="Disordered" evidence="7">
    <location>
        <begin position="1231"/>
        <end position="1250"/>
    </location>
</feature>
<feature type="compositionally biased region" description="Polar residues" evidence="7">
    <location>
        <begin position="235"/>
        <end position="256"/>
    </location>
</feature>
<evidence type="ECO:0000256" key="7">
    <source>
        <dbReference type="SAM" id="MobiDB-lite"/>
    </source>
</evidence>
<evidence type="ECO:0000313" key="10">
    <source>
        <dbReference type="Proteomes" id="UP000054988"/>
    </source>
</evidence>
<evidence type="ECO:0000256" key="6">
    <source>
        <dbReference type="SAM" id="Coils"/>
    </source>
</evidence>
<feature type="region of interest" description="Disordered" evidence="7">
    <location>
        <begin position="435"/>
        <end position="543"/>
    </location>
</feature>
<evidence type="ECO:0000256" key="4">
    <source>
        <dbReference type="ARBA" id="ARBA00023054"/>
    </source>
</evidence>
<evidence type="ECO:0000259" key="8">
    <source>
        <dbReference type="Pfam" id="PF10495"/>
    </source>
</evidence>
<feature type="region of interest" description="Disordered" evidence="7">
    <location>
        <begin position="860"/>
        <end position="879"/>
    </location>
</feature>